<keyword evidence="9" id="KW-0234">DNA repair</keyword>
<dbReference type="GO" id="GO:0004527">
    <property type="term" value="F:exonuclease activity"/>
    <property type="evidence" value="ECO:0007669"/>
    <property type="project" value="UniProtKB-KW"/>
</dbReference>
<dbReference type="SUPFAM" id="SSF52540">
    <property type="entry name" value="P-loop containing nucleoside triphosphate hydrolases"/>
    <property type="match status" value="1"/>
</dbReference>
<evidence type="ECO:0000259" key="11">
    <source>
        <dbReference type="Pfam" id="PF12705"/>
    </source>
</evidence>
<dbReference type="PANTHER" id="PTHR30591:SF1">
    <property type="entry name" value="RECBCD ENZYME SUBUNIT RECC"/>
    <property type="match status" value="1"/>
</dbReference>
<dbReference type="EMBL" id="WPCU01000001">
    <property type="protein sequence ID" value="MVA74488.1"/>
    <property type="molecule type" value="Genomic_DNA"/>
</dbReference>
<evidence type="ECO:0000256" key="9">
    <source>
        <dbReference type="ARBA" id="ARBA00023204"/>
    </source>
</evidence>
<dbReference type="InterPro" id="IPR027417">
    <property type="entry name" value="P-loop_NTPase"/>
</dbReference>
<evidence type="ECO:0000256" key="7">
    <source>
        <dbReference type="ARBA" id="ARBA00022840"/>
    </source>
</evidence>
<dbReference type="Gene3D" id="3.90.320.10">
    <property type="match status" value="1"/>
</dbReference>
<dbReference type="PANTHER" id="PTHR30591">
    <property type="entry name" value="RECBCD ENZYME SUBUNIT RECC"/>
    <property type="match status" value="1"/>
</dbReference>
<dbReference type="InterPro" id="IPR011604">
    <property type="entry name" value="PDDEXK-like_dom_sf"/>
</dbReference>
<dbReference type="GO" id="GO:0005524">
    <property type="term" value="F:ATP binding"/>
    <property type="evidence" value="ECO:0007669"/>
    <property type="project" value="UniProtKB-KW"/>
</dbReference>
<evidence type="ECO:0000256" key="2">
    <source>
        <dbReference type="ARBA" id="ARBA00022741"/>
    </source>
</evidence>
<keyword evidence="6" id="KW-0269">Exonuclease</keyword>
<keyword evidence="1" id="KW-0540">Nuclease</keyword>
<dbReference type="InterPro" id="IPR038726">
    <property type="entry name" value="PDDEXK_AddAB-type"/>
</dbReference>
<dbReference type="Pfam" id="PF12705">
    <property type="entry name" value="PDDEXK_1"/>
    <property type="match status" value="1"/>
</dbReference>
<evidence type="ECO:0000256" key="1">
    <source>
        <dbReference type="ARBA" id="ARBA00022722"/>
    </source>
</evidence>
<keyword evidence="8" id="KW-0238">DNA-binding</keyword>
<dbReference type="GO" id="GO:0003677">
    <property type="term" value="F:DNA binding"/>
    <property type="evidence" value="ECO:0007669"/>
    <property type="project" value="UniProtKB-KW"/>
</dbReference>
<gene>
    <name evidence="12" type="ORF">GC722_00330</name>
</gene>
<keyword evidence="4" id="KW-0378">Hydrolase</keyword>
<evidence type="ECO:0000256" key="5">
    <source>
        <dbReference type="ARBA" id="ARBA00022806"/>
    </source>
</evidence>
<proteinExistence type="predicted"/>
<reference evidence="12 13" key="1">
    <citation type="submission" date="2019-12" db="EMBL/GenBank/DDBJ databases">
        <title>Auraticoccus cholistani sp. nov., an actinomycete isolated from soil of Cholistan desert.</title>
        <authorList>
            <person name="Cheema M.T."/>
        </authorList>
    </citation>
    <scope>NUCLEOTIDE SEQUENCE [LARGE SCALE GENOMIC DNA]</scope>
    <source>
        <strain evidence="12 13">F435</strain>
    </source>
</reference>
<organism evidence="12 13">
    <name type="scientific">Auraticoccus cholistanensis</name>
    <dbReference type="NCBI Taxonomy" id="2656650"/>
    <lineage>
        <taxon>Bacteria</taxon>
        <taxon>Bacillati</taxon>
        <taxon>Actinomycetota</taxon>
        <taxon>Actinomycetes</taxon>
        <taxon>Propionibacteriales</taxon>
        <taxon>Propionibacteriaceae</taxon>
        <taxon>Auraticoccus</taxon>
    </lineage>
</organism>
<sequence>MVPVVVLAPSNIAGLVARRFLAQGVAGSPGVAAVAVSTVPRWAEQLAGPRMRGRRPTTRSVLAATARAVLRSNLASSLATVADHPATLGAVAEAYDELRPLPVAARQAVAVTSRVTGEVVDVQAAMESRLADDWYDTETLLETATDVVLGSDLRTQVVLYLPQTPEPGELRLLRAVADAGRLHVVAALTGVPRPDAALHRALEQLGAAPGGEDVEQATADRVMTSSDSDDEVRCVVREVVTTLQSTRADRVAVLYSARAPYARLLHEHLAAAGVSVNGPGSRPVQERAVARILLEVLALPADDVARGALFDAVAHAPTRDLAGRSIPLTGWERISRSAGVVRGDDWQQRLELYAADRRTEADQLDQEEGPGSGEGARRNADQAEALREFAVGLRTGFAHADSLTSWAELSAWCLNLFTTLVGEQAELQQLPVEEQYAAAAITSTLRGLGELDRVAGDVSLAALRDLLTLELGRALPRVGRFGEGVLVAPLSAAVGLDLDHVFLVGLSEDLYPGRQREDALLPAAARAAAPDMLRGIRDRMDERHRHLLIALASAPEAVVSFPRGDLRRSTRRLPLRWLLPTLRHLSGEPMLSATGWEAGEYDSALTSSGSFAGQLMGAAQLATEQEWRIRASAAGGLHDVVVASATELADARAGTAFTRFDGHLAGAAGLPDYAHDDTPVSPTRLEQLADCPHAFFVERLLGVRPVEVPEDVVQISPLDLGTLVHESLDQLIHEFEGRLPGFGEPWSLEQRQRLDAITTERAQRMQARGLTGHPRLWERDQTAIRQAMAELLAEDEEERATTGARVVRSELAFGMGHGGPEPVEVALPEGRLRMRGSADKVDQAADGRLYVTDIKTGSDRKYKAITQDNPLAGGTRLQLPVYGYAAREQLADRATPVEASYWFVMRNHGRRRISLTPEVESEYARVLDILVRSIANGLFPVRPPVDDDYGWIACRYCNPDGVGYGPHRDRWQRKRTDPALAELVGLLEPATTGDAS</sequence>
<evidence type="ECO:0000313" key="12">
    <source>
        <dbReference type="EMBL" id="MVA74488.1"/>
    </source>
</evidence>
<keyword evidence="13" id="KW-1185">Reference proteome</keyword>
<dbReference type="Gene3D" id="3.40.50.300">
    <property type="entry name" value="P-loop containing nucleotide triphosphate hydrolases"/>
    <property type="match status" value="1"/>
</dbReference>
<dbReference type="Gene3D" id="1.10.486.10">
    <property type="entry name" value="PCRA, domain 4"/>
    <property type="match status" value="1"/>
</dbReference>
<dbReference type="AlphaFoldDB" id="A0A6A9UPM4"/>
<protein>
    <submittedName>
        <fullName evidence="12">PD-(D/E)XK nuclease family protein</fullName>
    </submittedName>
</protein>
<evidence type="ECO:0000256" key="3">
    <source>
        <dbReference type="ARBA" id="ARBA00022763"/>
    </source>
</evidence>
<evidence type="ECO:0000256" key="4">
    <source>
        <dbReference type="ARBA" id="ARBA00022801"/>
    </source>
</evidence>
<keyword evidence="2" id="KW-0547">Nucleotide-binding</keyword>
<keyword evidence="5" id="KW-0347">Helicase</keyword>
<keyword evidence="3" id="KW-0227">DNA damage</keyword>
<feature type="region of interest" description="Disordered" evidence="10">
    <location>
        <begin position="357"/>
        <end position="379"/>
    </location>
</feature>
<dbReference type="GO" id="GO:0004386">
    <property type="term" value="F:helicase activity"/>
    <property type="evidence" value="ECO:0007669"/>
    <property type="project" value="UniProtKB-KW"/>
</dbReference>
<dbReference type="GO" id="GO:0006281">
    <property type="term" value="P:DNA repair"/>
    <property type="evidence" value="ECO:0007669"/>
    <property type="project" value="UniProtKB-KW"/>
</dbReference>
<dbReference type="Proteomes" id="UP000435304">
    <property type="component" value="Unassembled WGS sequence"/>
</dbReference>
<evidence type="ECO:0000256" key="8">
    <source>
        <dbReference type="ARBA" id="ARBA00023125"/>
    </source>
</evidence>
<evidence type="ECO:0000256" key="6">
    <source>
        <dbReference type="ARBA" id="ARBA00022839"/>
    </source>
</evidence>
<accession>A0A6A9UPM4</accession>
<evidence type="ECO:0000313" key="13">
    <source>
        <dbReference type="Proteomes" id="UP000435304"/>
    </source>
</evidence>
<keyword evidence="7" id="KW-0067">ATP-binding</keyword>
<comment type="caution">
    <text evidence="12">The sequence shown here is derived from an EMBL/GenBank/DDBJ whole genome shotgun (WGS) entry which is preliminary data.</text>
</comment>
<evidence type="ECO:0000256" key="10">
    <source>
        <dbReference type="SAM" id="MobiDB-lite"/>
    </source>
</evidence>
<name>A0A6A9UPM4_9ACTN</name>
<dbReference type="GO" id="GO:0006310">
    <property type="term" value="P:DNA recombination"/>
    <property type="evidence" value="ECO:0007669"/>
    <property type="project" value="TreeGrafter"/>
</dbReference>
<feature type="domain" description="PD-(D/E)XK endonuclease-like" evidence="11">
    <location>
        <begin position="680"/>
        <end position="958"/>
    </location>
</feature>